<accession>A0A0A8Z373</accession>
<sequence length="38" mass="4349">MLHILDEPYAFVFFPLDLEEIISCARTLGGNRSFSRCS</sequence>
<reference evidence="1" key="2">
    <citation type="journal article" date="2015" name="Data Brief">
        <title>Shoot transcriptome of the giant reed, Arundo donax.</title>
        <authorList>
            <person name="Barrero R.A."/>
            <person name="Guerrero F.D."/>
            <person name="Moolhuijzen P."/>
            <person name="Goolsby J.A."/>
            <person name="Tidwell J."/>
            <person name="Bellgard S.E."/>
            <person name="Bellgard M.I."/>
        </authorList>
    </citation>
    <scope>NUCLEOTIDE SEQUENCE</scope>
    <source>
        <tissue evidence="1">Shoot tissue taken approximately 20 cm above the soil surface</tissue>
    </source>
</reference>
<proteinExistence type="predicted"/>
<evidence type="ECO:0000313" key="1">
    <source>
        <dbReference type="EMBL" id="JAD32103.1"/>
    </source>
</evidence>
<dbReference type="EMBL" id="GBRH01265792">
    <property type="protein sequence ID" value="JAD32103.1"/>
    <property type="molecule type" value="Transcribed_RNA"/>
</dbReference>
<protein>
    <submittedName>
        <fullName evidence="1">Uncharacterized protein</fullName>
    </submittedName>
</protein>
<reference evidence="1" key="1">
    <citation type="submission" date="2014-09" db="EMBL/GenBank/DDBJ databases">
        <authorList>
            <person name="Magalhaes I.L.F."/>
            <person name="Oliveira U."/>
            <person name="Santos F.R."/>
            <person name="Vidigal T.H.D.A."/>
            <person name="Brescovit A.D."/>
            <person name="Santos A.J."/>
        </authorList>
    </citation>
    <scope>NUCLEOTIDE SEQUENCE</scope>
    <source>
        <tissue evidence="1">Shoot tissue taken approximately 20 cm above the soil surface</tissue>
    </source>
</reference>
<dbReference type="AlphaFoldDB" id="A0A0A8Z373"/>
<name>A0A0A8Z373_ARUDO</name>
<organism evidence="1">
    <name type="scientific">Arundo donax</name>
    <name type="common">Giant reed</name>
    <name type="synonym">Donax arundinaceus</name>
    <dbReference type="NCBI Taxonomy" id="35708"/>
    <lineage>
        <taxon>Eukaryota</taxon>
        <taxon>Viridiplantae</taxon>
        <taxon>Streptophyta</taxon>
        <taxon>Embryophyta</taxon>
        <taxon>Tracheophyta</taxon>
        <taxon>Spermatophyta</taxon>
        <taxon>Magnoliopsida</taxon>
        <taxon>Liliopsida</taxon>
        <taxon>Poales</taxon>
        <taxon>Poaceae</taxon>
        <taxon>PACMAD clade</taxon>
        <taxon>Arundinoideae</taxon>
        <taxon>Arundineae</taxon>
        <taxon>Arundo</taxon>
    </lineage>
</organism>